<dbReference type="RefSeq" id="WP_162448540.1">
    <property type="nucleotide sequence ID" value="NZ_WLZY01000001.1"/>
</dbReference>
<name>A0A7K3LXX1_9ACTN</name>
<dbReference type="InterPro" id="IPR014710">
    <property type="entry name" value="RmlC-like_jellyroll"/>
</dbReference>
<dbReference type="EMBL" id="WLZY01000001">
    <property type="protein sequence ID" value="NDL55876.1"/>
    <property type="molecule type" value="Genomic_DNA"/>
</dbReference>
<gene>
    <name evidence="1" type="ORF">F7O44_02195</name>
</gene>
<accession>A0A7K3LXX1</accession>
<comment type="caution">
    <text evidence="1">The sequence shown here is derived from an EMBL/GenBank/DDBJ whole genome shotgun (WGS) entry which is preliminary data.</text>
</comment>
<dbReference type="SUPFAM" id="SSF51182">
    <property type="entry name" value="RmlC-like cupins"/>
    <property type="match status" value="2"/>
</dbReference>
<dbReference type="Pfam" id="PF06249">
    <property type="entry name" value="EutQ"/>
    <property type="match status" value="2"/>
</dbReference>
<organism evidence="1 2">
    <name type="scientific">Phytoactinopolyspora mesophila</name>
    <dbReference type="NCBI Taxonomy" id="2650750"/>
    <lineage>
        <taxon>Bacteria</taxon>
        <taxon>Bacillati</taxon>
        <taxon>Actinomycetota</taxon>
        <taxon>Actinomycetes</taxon>
        <taxon>Jiangellales</taxon>
        <taxon>Jiangellaceae</taxon>
        <taxon>Phytoactinopolyspora</taxon>
    </lineage>
</organism>
<evidence type="ECO:0000313" key="1">
    <source>
        <dbReference type="EMBL" id="NDL55876.1"/>
    </source>
</evidence>
<keyword evidence="2" id="KW-1185">Reference proteome</keyword>
<dbReference type="PANTHER" id="PTHR36169:SF1">
    <property type="entry name" value="ACETATE KINASE EUTQ"/>
    <property type="match status" value="1"/>
</dbReference>
<proteinExistence type="predicted"/>
<protein>
    <recommendedName>
        <fullName evidence="3">DUF861 domain-containing protein</fullName>
    </recommendedName>
</protein>
<dbReference type="AlphaFoldDB" id="A0A7K3LXX1"/>
<dbReference type="InterPro" id="IPR010424">
    <property type="entry name" value="EutQ"/>
</dbReference>
<dbReference type="Gene3D" id="2.60.120.10">
    <property type="entry name" value="Jelly Rolls"/>
    <property type="match status" value="2"/>
</dbReference>
<dbReference type="PANTHER" id="PTHR36169">
    <property type="entry name" value="ETHANOLAMINE UTILIZATION PROTEIN EUTQ"/>
    <property type="match status" value="1"/>
</dbReference>
<reference evidence="1 2" key="1">
    <citation type="submission" date="2019-11" db="EMBL/GenBank/DDBJ databases">
        <authorList>
            <person name="Li X.-J."/>
            <person name="Feng X.-M."/>
        </authorList>
    </citation>
    <scope>NUCLEOTIDE SEQUENCE [LARGE SCALE GENOMIC DNA]</scope>
    <source>
        <strain evidence="1 2">XMNu-373</strain>
    </source>
</reference>
<evidence type="ECO:0000313" key="2">
    <source>
        <dbReference type="Proteomes" id="UP000460435"/>
    </source>
</evidence>
<sequence>MASTRVRVLTIDDAPSWLQLDGHNVSAGPVVDGDGDHQLGVMYARFGAGTVIDERESPIPYDEVYVVLEGTLDVRTAQEQASAQAGEVIFLPRGTAAVYEAKDDVELISVTHPPQDRAWQEHGASARSITPDPRGRLLGRGVADVRTWTVGDDDAVYFGEVVDETHGSALGLTFERWDAHEDAEFPPLPYDEVLVVIEGSFTVRTETGSVTAGPGELIYLPAKSTGAYVFPAQGGTMVAITVPPYRKALRDAGYGELLDEMRVVQR</sequence>
<dbReference type="Proteomes" id="UP000460435">
    <property type="component" value="Unassembled WGS sequence"/>
</dbReference>
<evidence type="ECO:0008006" key="3">
    <source>
        <dbReference type="Google" id="ProtNLM"/>
    </source>
</evidence>
<dbReference type="InterPro" id="IPR011051">
    <property type="entry name" value="RmlC_Cupin_sf"/>
</dbReference>